<keyword evidence="1" id="KW-0812">Transmembrane</keyword>
<dbReference type="AlphaFoldDB" id="A0A143QHR0"/>
<name>A0A143QHR0_RHOFA</name>
<sequence>MTSSARRSTVPLIAVSVVVVLLVAVIGGELFVRQQIKSCLAGQLESELGSQVEVGLGFKPVLLSLVDKKVSSVTVDSDDARFGPAEGMVVHAEANDLNLTQSADSGGTIGSSSADISWSTDGITRTLQSQGIGAIVSGVTSDASAGTLEFAVGALAKLTVKPQVTGGKVDVQTVDASILGLGIPTDLVDSVVGVLTDSLQAYPLDMAPTSLTVTDSGIELALEGGQYTIPATQQNQNQQTPEGCSLVA</sequence>
<feature type="transmembrane region" description="Helical" evidence="1">
    <location>
        <begin position="12"/>
        <end position="32"/>
    </location>
</feature>
<dbReference type="GeneID" id="93550604"/>
<evidence type="ECO:0008006" key="4">
    <source>
        <dbReference type="Google" id="ProtNLM"/>
    </source>
</evidence>
<evidence type="ECO:0000313" key="2">
    <source>
        <dbReference type="EMBL" id="AMY21917.1"/>
    </source>
</evidence>
<organism evidence="2 3">
    <name type="scientific">Rhodococcoides fascians</name>
    <name type="common">Rhodococcus fascians</name>
    <dbReference type="NCBI Taxonomy" id="1828"/>
    <lineage>
        <taxon>Bacteria</taxon>
        <taxon>Bacillati</taxon>
        <taxon>Actinomycetota</taxon>
        <taxon>Actinomycetes</taxon>
        <taxon>Mycobacteriales</taxon>
        <taxon>Nocardiaceae</taxon>
        <taxon>Rhodococcoides</taxon>
    </lineage>
</organism>
<dbReference type="KEGG" id="rhs:A3Q41_00597"/>
<dbReference type="Proteomes" id="UP000076038">
    <property type="component" value="Chromosome"/>
</dbReference>
<dbReference type="Pfam" id="PF11209">
    <property type="entry name" value="LmeA"/>
    <property type="match status" value="1"/>
</dbReference>
<keyword evidence="1" id="KW-1133">Transmembrane helix</keyword>
<gene>
    <name evidence="2" type="ORF">A3Q41_00597</name>
</gene>
<reference evidence="3" key="2">
    <citation type="submission" date="2016-04" db="EMBL/GenBank/DDBJ databases">
        <title>Complete Genome and Plasmid Sequences for Rhodococcus fascians D188 and Draft Sequences for Rhodococcus spp. Isolates PBTS 1 and PBTS 2.</title>
        <authorList>
            <person name="Stamer R."/>
            <person name="Vereecke D."/>
            <person name="Zhang Y."/>
            <person name="Schilkey F."/>
            <person name="Devitt N."/>
            <person name="Randall J."/>
        </authorList>
    </citation>
    <scope>NUCLEOTIDE SEQUENCE [LARGE SCALE GENOMIC DNA]</scope>
    <source>
        <strain evidence="3">PBTS2</strain>
    </source>
</reference>
<evidence type="ECO:0000256" key="1">
    <source>
        <dbReference type="SAM" id="Phobius"/>
    </source>
</evidence>
<dbReference type="PATRIC" id="fig|1653479.3.peg.609"/>
<dbReference type="EMBL" id="CP015220">
    <property type="protein sequence ID" value="AMY21917.1"/>
    <property type="molecule type" value="Genomic_DNA"/>
</dbReference>
<keyword evidence="1" id="KW-0472">Membrane</keyword>
<dbReference type="InterPro" id="IPR021373">
    <property type="entry name" value="DUF2993"/>
</dbReference>
<dbReference type="RefSeq" id="WP_027498387.1">
    <property type="nucleotide sequence ID" value="NZ_CP015220.1"/>
</dbReference>
<accession>A0A143QHR0</accession>
<protein>
    <recommendedName>
        <fullName evidence="4">DUF2993 domain-containing protein</fullName>
    </recommendedName>
</protein>
<evidence type="ECO:0000313" key="3">
    <source>
        <dbReference type="Proteomes" id="UP000076038"/>
    </source>
</evidence>
<proteinExistence type="predicted"/>
<reference evidence="2 3" key="1">
    <citation type="journal article" date="2016" name="Genome Announc.">
        <title>Complete Genome and Plasmid Sequences for Rhodococcus fascians D188 and Draft Sequences for Rhodococcus Isolates PBTS 1 and PBTS 2.</title>
        <authorList>
            <person name="Stamler R.A."/>
            <person name="Vereecke D."/>
            <person name="Zhang Y."/>
            <person name="Schilkey F."/>
            <person name="Devitt N."/>
            <person name="Randall J.J."/>
        </authorList>
    </citation>
    <scope>NUCLEOTIDE SEQUENCE [LARGE SCALE GENOMIC DNA]</scope>
    <source>
        <strain evidence="2 3">PBTS2</strain>
    </source>
</reference>
<keyword evidence="3" id="KW-1185">Reference proteome</keyword>